<dbReference type="GO" id="GO:0016887">
    <property type="term" value="F:ATP hydrolysis activity"/>
    <property type="evidence" value="ECO:0007669"/>
    <property type="project" value="InterPro"/>
</dbReference>
<evidence type="ECO:0000259" key="7">
    <source>
        <dbReference type="PROSITE" id="PS50151"/>
    </source>
</evidence>
<dbReference type="PANTHER" id="PTHR11638:SF175">
    <property type="entry name" value="ATP-DEPENDENT CLP PROTEASE, ATP-BINDING SUBUNIT CLPC"/>
    <property type="match status" value="1"/>
</dbReference>
<dbReference type="InterPro" id="IPR050130">
    <property type="entry name" value="ClpA_ClpB"/>
</dbReference>
<dbReference type="SMART" id="SM01086">
    <property type="entry name" value="ClpB_D2-small"/>
    <property type="match status" value="1"/>
</dbReference>
<dbReference type="InterPro" id="IPR018368">
    <property type="entry name" value="ClpA/B_CS1"/>
</dbReference>
<comment type="caution">
    <text evidence="9">The sequence shown here is derived from an EMBL/GenBank/DDBJ whole genome shotgun (WGS) entry which is preliminary data.</text>
</comment>
<dbReference type="Pfam" id="PF00004">
    <property type="entry name" value="AAA"/>
    <property type="match status" value="1"/>
</dbReference>
<feature type="domain" description="UVR" evidence="7">
    <location>
        <begin position="422"/>
        <end position="457"/>
    </location>
</feature>
<evidence type="ECO:0000256" key="3">
    <source>
        <dbReference type="ARBA" id="ARBA00022840"/>
    </source>
</evidence>
<gene>
    <name evidence="9" type="ORF">VF00_C0001G0191</name>
</gene>
<keyword evidence="1 5" id="KW-0677">Repeat</keyword>
<dbReference type="Pfam" id="PF02861">
    <property type="entry name" value="Clp_N"/>
    <property type="match status" value="1"/>
</dbReference>
<reference evidence="9 10" key="1">
    <citation type="journal article" date="2015" name="Nature">
        <title>rRNA introns, odd ribosomes, and small enigmatic genomes across a large radiation of phyla.</title>
        <authorList>
            <person name="Brown C.T."/>
            <person name="Hug L.A."/>
            <person name="Thomas B.C."/>
            <person name="Sharon I."/>
            <person name="Castelle C.J."/>
            <person name="Singh A."/>
            <person name="Wilkins M.J."/>
            <person name="Williams K.H."/>
            <person name="Banfield J.F."/>
        </authorList>
    </citation>
    <scope>NUCLEOTIDE SEQUENCE [LARGE SCALE GENOMIC DNA]</scope>
</reference>
<evidence type="ECO:0000256" key="1">
    <source>
        <dbReference type="ARBA" id="ARBA00022737"/>
    </source>
</evidence>
<dbReference type="PROSITE" id="PS50151">
    <property type="entry name" value="UVR"/>
    <property type="match status" value="1"/>
</dbReference>
<dbReference type="Pfam" id="PF07724">
    <property type="entry name" value="AAA_2"/>
    <property type="match status" value="1"/>
</dbReference>
<dbReference type="PANTHER" id="PTHR11638">
    <property type="entry name" value="ATP-DEPENDENT CLP PROTEASE"/>
    <property type="match status" value="1"/>
</dbReference>
<dbReference type="FunFam" id="3.40.50.300:FF:000025">
    <property type="entry name" value="ATP-dependent Clp protease subunit"/>
    <property type="match status" value="1"/>
</dbReference>
<dbReference type="PRINTS" id="PR00300">
    <property type="entry name" value="CLPPROTEASEA"/>
</dbReference>
<sequence>MENYFLDKFTTNAKKVLTNAQKVARDLGNTHLGTEHVLMAMLNVRSGTAYEILSGFGISTEKAEMVLTILQRDAEQRAGLTPSAKRLIEGAVLIAAQYGSFYIGTEHLLFALVQNRSSKAYAMLLELGVDPGVIATQVAHYMQENRERDPRVRVGAEEEGKSSTPALDQFSVDITKLAKECQIDPVIGRDKEIARVIQILNRRTKNNPVLIGEPGIGKTAIVEGLALRINAGDVPDNLQNKRIMALSPSVMVAGTKYRGEFEDRVNQIVEEVKAAQDVVLFVDELHTLVGAGSAEGSLDAANILKPALARGNLQMIGATTLDEYRKHIEKDAALERRFQPITVNEPTPEDTIKIIQGVRQNYETHHKVSITDKAIEAAVNLSVRYINDRFLPDKAIDLIDEAASMVRIAAGLSEPTVATKEKEELGKIVSAKEEAIDRQDFEEAAKLRAQELRLKKKIDSMHKKTAKQGTDGWPKVEAGDIAKVVAQWTNIPVGHLAAEEIEQLSNLENVLQGRIIGQAEAVEAVASAIKRSRVDIGNPDRPMGSFLFLGPTGVGKTELAKVLAEEVFKDKDALVKIDMSEFMERHAVSRLVGAPPGYVGYEESGKLTEAVRRKPYSVVLMDEVEKAHPEVMNILLQILEDGWLSDAKGRRVSFKNTIVILTSNVGTDVLNRQAVVGFHQGASAMLDYERAREQVLDEVKRKFRPELLNRFDKIVVFKPLGAGEIKQIVELQLQSLMQRLIKQKITLDVVDPAKVWLTERGFEPELGARPVRRLIQTMIEDPLAEGILNKTFTKGSVVKVEPDTQELKLSPAENSQAASTRRRPRVKV</sequence>
<evidence type="ECO:0000313" key="10">
    <source>
        <dbReference type="Proteomes" id="UP000034913"/>
    </source>
</evidence>
<name>A0A0G1X8B6_UNCK3</name>
<dbReference type="Pfam" id="PF10431">
    <property type="entry name" value="ClpB_D2-small"/>
    <property type="match status" value="1"/>
</dbReference>
<dbReference type="EMBL" id="LCRB01000001">
    <property type="protein sequence ID" value="KKW27256.1"/>
    <property type="molecule type" value="Genomic_DNA"/>
</dbReference>
<dbReference type="InterPro" id="IPR001270">
    <property type="entry name" value="ClpA/B"/>
</dbReference>
<dbReference type="InterPro" id="IPR027417">
    <property type="entry name" value="P-loop_NTPase"/>
</dbReference>
<dbReference type="PROSITE" id="PS51903">
    <property type="entry name" value="CLP_R"/>
    <property type="match status" value="1"/>
</dbReference>
<evidence type="ECO:0000256" key="2">
    <source>
        <dbReference type="ARBA" id="ARBA00022741"/>
    </source>
</evidence>
<protein>
    <submittedName>
        <fullName evidence="9">ATPase AAA-2 domain protein</fullName>
    </submittedName>
</protein>
<dbReference type="SUPFAM" id="SSF81923">
    <property type="entry name" value="Double Clp-N motif"/>
    <property type="match status" value="1"/>
</dbReference>
<evidence type="ECO:0000256" key="4">
    <source>
        <dbReference type="ARBA" id="ARBA00023186"/>
    </source>
</evidence>
<dbReference type="Gene3D" id="3.40.50.300">
    <property type="entry name" value="P-loop containing nucleotide triphosphate hydrolases"/>
    <property type="match status" value="2"/>
</dbReference>
<dbReference type="GO" id="GO:0034605">
    <property type="term" value="P:cellular response to heat"/>
    <property type="evidence" value="ECO:0007669"/>
    <property type="project" value="TreeGrafter"/>
</dbReference>
<proteinExistence type="predicted"/>
<feature type="region of interest" description="Disordered" evidence="6">
    <location>
        <begin position="804"/>
        <end position="828"/>
    </location>
</feature>
<dbReference type="CDD" id="cd00009">
    <property type="entry name" value="AAA"/>
    <property type="match status" value="1"/>
</dbReference>
<dbReference type="CDD" id="cd19499">
    <property type="entry name" value="RecA-like_ClpB_Hsp104-like"/>
    <property type="match status" value="1"/>
</dbReference>
<dbReference type="InterPro" id="IPR003959">
    <property type="entry name" value="ATPase_AAA_core"/>
</dbReference>
<evidence type="ECO:0000256" key="5">
    <source>
        <dbReference type="PROSITE-ProRule" id="PRU01251"/>
    </source>
</evidence>
<dbReference type="InterPro" id="IPR041546">
    <property type="entry name" value="ClpA/ClpB_AAA_lid"/>
</dbReference>
<keyword evidence="3" id="KW-0067">ATP-binding</keyword>
<dbReference type="InterPro" id="IPR001943">
    <property type="entry name" value="UVR_dom"/>
</dbReference>
<dbReference type="SMART" id="SM00382">
    <property type="entry name" value="AAA"/>
    <property type="match status" value="2"/>
</dbReference>
<accession>A0A0G1X8B6</accession>
<dbReference type="SUPFAM" id="SSF52540">
    <property type="entry name" value="P-loop containing nucleoside triphosphate hydrolases"/>
    <property type="match status" value="2"/>
</dbReference>
<dbReference type="Gene3D" id="1.10.8.60">
    <property type="match status" value="2"/>
</dbReference>
<dbReference type="Proteomes" id="UP000034913">
    <property type="component" value="Unassembled WGS sequence"/>
</dbReference>
<dbReference type="InterPro" id="IPR019489">
    <property type="entry name" value="Clp_ATPase_C"/>
</dbReference>
<keyword evidence="2" id="KW-0547">Nucleotide-binding</keyword>
<evidence type="ECO:0000256" key="6">
    <source>
        <dbReference type="SAM" id="MobiDB-lite"/>
    </source>
</evidence>
<dbReference type="Pfam" id="PF17871">
    <property type="entry name" value="AAA_lid_9"/>
    <property type="match status" value="1"/>
</dbReference>
<dbReference type="GO" id="GO:0005737">
    <property type="term" value="C:cytoplasm"/>
    <property type="evidence" value="ECO:0007669"/>
    <property type="project" value="TreeGrafter"/>
</dbReference>
<dbReference type="InterPro" id="IPR004176">
    <property type="entry name" value="Clp_R_N"/>
</dbReference>
<dbReference type="InterPro" id="IPR036628">
    <property type="entry name" value="Clp_N_dom_sf"/>
</dbReference>
<dbReference type="Gene3D" id="4.10.860.10">
    <property type="entry name" value="UVR domain"/>
    <property type="match status" value="1"/>
</dbReference>
<dbReference type="GO" id="GO:0005524">
    <property type="term" value="F:ATP binding"/>
    <property type="evidence" value="ECO:0007669"/>
    <property type="project" value="UniProtKB-KW"/>
</dbReference>
<dbReference type="Gene3D" id="1.10.1780.10">
    <property type="entry name" value="Clp, N-terminal domain"/>
    <property type="match status" value="1"/>
</dbReference>
<dbReference type="PROSITE" id="PS00870">
    <property type="entry name" value="CLPAB_1"/>
    <property type="match status" value="1"/>
</dbReference>
<keyword evidence="4" id="KW-0143">Chaperone</keyword>
<evidence type="ECO:0000313" key="9">
    <source>
        <dbReference type="EMBL" id="KKW27256.1"/>
    </source>
</evidence>
<dbReference type="FunFam" id="3.40.50.300:FF:000010">
    <property type="entry name" value="Chaperone clpB 1, putative"/>
    <property type="match status" value="1"/>
</dbReference>
<dbReference type="InterPro" id="IPR003593">
    <property type="entry name" value="AAA+_ATPase"/>
</dbReference>
<dbReference type="AlphaFoldDB" id="A0A0G1X8B6"/>
<feature type="domain" description="Clp R" evidence="8">
    <location>
        <begin position="6"/>
        <end position="145"/>
    </location>
</feature>
<evidence type="ECO:0000259" key="8">
    <source>
        <dbReference type="PROSITE" id="PS51903"/>
    </source>
</evidence>
<organism evidence="9 10">
    <name type="scientific">candidate division Kazan bacterium GW2011_GWB1_52_7</name>
    <dbReference type="NCBI Taxonomy" id="1620414"/>
    <lineage>
        <taxon>Bacteria</taxon>
        <taxon>Bacteria division Kazan-3B-28</taxon>
    </lineage>
</organism>
<dbReference type="PATRIC" id="fig|1620414.3.peg.200"/>